<dbReference type="RefSeq" id="WP_011022942.1">
    <property type="nucleotide sequence ID" value="NC_003552.1"/>
</dbReference>
<organism evidence="2 3">
    <name type="scientific">Methanosarcina acetivorans (strain ATCC 35395 / DSM 2834 / JCM 12185 / C2A)</name>
    <dbReference type="NCBI Taxonomy" id="188937"/>
    <lineage>
        <taxon>Archaea</taxon>
        <taxon>Methanobacteriati</taxon>
        <taxon>Methanobacteriota</taxon>
        <taxon>Stenosarchaea group</taxon>
        <taxon>Methanomicrobia</taxon>
        <taxon>Methanosarcinales</taxon>
        <taxon>Methanosarcinaceae</taxon>
        <taxon>Methanosarcina</taxon>
    </lineage>
</organism>
<dbReference type="GeneID" id="80803892"/>
<dbReference type="EMBL" id="AE010299">
    <property type="protein sequence ID" value="AAM06375.1"/>
    <property type="molecule type" value="Genomic_DNA"/>
</dbReference>
<dbReference type="EnsemblBacteria" id="AAM06375">
    <property type="protein sequence ID" value="AAM06375"/>
    <property type="gene ID" value="MA_3002"/>
</dbReference>
<dbReference type="AlphaFoldDB" id="Q8TLN2"/>
<keyword evidence="3" id="KW-1185">Reference proteome</keyword>
<dbReference type="HOGENOM" id="CLU_1870712_0_0_2"/>
<dbReference type="NCBIfam" id="TIGR04213">
    <property type="entry name" value="PGF_pre_PGF"/>
    <property type="match status" value="1"/>
</dbReference>
<dbReference type="InterPro" id="IPR026453">
    <property type="entry name" value="PGF_pre_PGF"/>
</dbReference>
<evidence type="ECO:0000313" key="3">
    <source>
        <dbReference type="Proteomes" id="UP000002487"/>
    </source>
</evidence>
<dbReference type="PhylomeDB" id="Q8TLN2"/>
<evidence type="ECO:0000256" key="1">
    <source>
        <dbReference type="SAM" id="MobiDB-lite"/>
    </source>
</evidence>
<evidence type="ECO:0000313" key="2">
    <source>
        <dbReference type="EMBL" id="AAM06375.1"/>
    </source>
</evidence>
<dbReference type="Proteomes" id="UP000002487">
    <property type="component" value="Chromosome"/>
</dbReference>
<proteinExistence type="predicted"/>
<name>Q8TLN2_METAC</name>
<dbReference type="InParanoid" id="Q8TLN2"/>
<sequence length="136" mass="15397">MNSYKGRSVLTPVEPSGQIYKYLNIWVENEGFASPENIANAIIGFRVKRTEITESENEGPTVFLYRYSERKRNALPTRKTGEDSYYMYFESKTPGFSPFSIITGKKAVEYTEEGSVESEPLALSINSRQEMPNASS</sequence>
<dbReference type="KEGG" id="mac:MA_3002"/>
<feature type="compositionally biased region" description="Polar residues" evidence="1">
    <location>
        <begin position="124"/>
        <end position="136"/>
    </location>
</feature>
<gene>
    <name evidence="2" type="ordered locus">MA_3002</name>
</gene>
<accession>Q8TLN2</accession>
<feature type="region of interest" description="Disordered" evidence="1">
    <location>
        <begin position="113"/>
        <end position="136"/>
    </location>
</feature>
<dbReference type="STRING" id="188937.MA_3002"/>
<reference evidence="2 3" key="1">
    <citation type="journal article" date="2002" name="Genome Res.">
        <title>The genome of Methanosarcina acetivorans reveals extensive metabolic and physiological diversity.</title>
        <authorList>
            <person name="Galagan J.E."/>
            <person name="Nusbaum C."/>
            <person name="Roy A."/>
            <person name="Endrizzi M.G."/>
            <person name="Macdonald P."/>
            <person name="FitzHugh W."/>
            <person name="Calvo S."/>
            <person name="Engels R."/>
            <person name="Smirnov S."/>
            <person name="Atnoor D."/>
            <person name="Brown A."/>
            <person name="Allen N."/>
            <person name="Naylor J."/>
            <person name="Stange-Thomann N."/>
            <person name="DeArellano K."/>
            <person name="Johnson R."/>
            <person name="Linton L."/>
            <person name="McEwan P."/>
            <person name="McKernan K."/>
            <person name="Talamas J."/>
            <person name="Tirrell A."/>
            <person name="Ye W."/>
            <person name="Zimmer A."/>
            <person name="Barber R.D."/>
            <person name="Cann I."/>
            <person name="Graham D.E."/>
            <person name="Grahame D.A."/>
            <person name="Guss A."/>
            <person name="Hedderich R."/>
            <person name="Ingram-Smith C."/>
            <person name="Kuettner C.H."/>
            <person name="Krzycki J.A."/>
            <person name="Leigh J.A."/>
            <person name="Li W."/>
            <person name="Liu J."/>
            <person name="Mukhopadhyay B."/>
            <person name="Reeve J.N."/>
            <person name="Smith K."/>
            <person name="Springer T.A."/>
            <person name="Umayam L.A."/>
            <person name="White O."/>
            <person name="White R.H."/>
            <person name="de Macario E.C."/>
            <person name="Ferry J.G."/>
            <person name="Jarrell K.F."/>
            <person name="Jing H."/>
            <person name="Macario A.J.L."/>
            <person name="Paulsen I."/>
            <person name="Pritchett M."/>
            <person name="Sowers K.R."/>
            <person name="Swanson R.V."/>
            <person name="Zinder S.H."/>
            <person name="Lander E."/>
            <person name="Metcalf W.W."/>
            <person name="Birren B."/>
        </authorList>
    </citation>
    <scope>NUCLEOTIDE SEQUENCE [LARGE SCALE GENOMIC DNA]</scope>
    <source>
        <strain evidence="3">ATCC 35395 / DSM 2834 / JCM 12185 / C2A</strain>
    </source>
</reference>
<protein>
    <submittedName>
        <fullName evidence="2">Uncharacterized protein</fullName>
    </submittedName>
</protein>